<sequence>MRHLVPGGQGEREPCHALQPTPQQTRTEQGGAEALAVRGWGPSSLRQVGVSEVHCARRAMTKSINGSTPGQRVASKVTLTFLWHPASFHGGITVLP</sequence>
<proteinExistence type="predicted"/>
<dbReference type="Proteomes" id="UP000324222">
    <property type="component" value="Unassembled WGS sequence"/>
</dbReference>
<organism evidence="2 3">
    <name type="scientific">Portunus trituberculatus</name>
    <name type="common">Swimming crab</name>
    <name type="synonym">Neptunus trituberculatus</name>
    <dbReference type="NCBI Taxonomy" id="210409"/>
    <lineage>
        <taxon>Eukaryota</taxon>
        <taxon>Metazoa</taxon>
        <taxon>Ecdysozoa</taxon>
        <taxon>Arthropoda</taxon>
        <taxon>Crustacea</taxon>
        <taxon>Multicrustacea</taxon>
        <taxon>Malacostraca</taxon>
        <taxon>Eumalacostraca</taxon>
        <taxon>Eucarida</taxon>
        <taxon>Decapoda</taxon>
        <taxon>Pleocyemata</taxon>
        <taxon>Brachyura</taxon>
        <taxon>Eubrachyura</taxon>
        <taxon>Portunoidea</taxon>
        <taxon>Portunidae</taxon>
        <taxon>Portuninae</taxon>
        <taxon>Portunus</taxon>
    </lineage>
</organism>
<evidence type="ECO:0000256" key="1">
    <source>
        <dbReference type="SAM" id="MobiDB-lite"/>
    </source>
</evidence>
<comment type="caution">
    <text evidence="2">The sequence shown here is derived from an EMBL/GenBank/DDBJ whole genome shotgun (WGS) entry which is preliminary data.</text>
</comment>
<name>A0A5B7JY11_PORTR</name>
<evidence type="ECO:0000313" key="3">
    <source>
        <dbReference type="Proteomes" id="UP000324222"/>
    </source>
</evidence>
<keyword evidence="3" id="KW-1185">Reference proteome</keyword>
<dbReference type="EMBL" id="VSRR010118383">
    <property type="protein sequence ID" value="MPC99445.1"/>
    <property type="molecule type" value="Genomic_DNA"/>
</dbReference>
<feature type="region of interest" description="Disordered" evidence="1">
    <location>
        <begin position="1"/>
        <end position="32"/>
    </location>
</feature>
<protein>
    <submittedName>
        <fullName evidence="2">Uncharacterized protein</fullName>
    </submittedName>
</protein>
<accession>A0A5B7JY11</accession>
<reference evidence="2 3" key="1">
    <citation type="submission" date="2019-05" db="EMBL/GenBank/DDBJ databases">
        <title>Another draft genome of Portunus trituberculatus and its Hox gene families provides insights of decapod evolution.</title>
        <authorList>
            <person name="Jeong J.-H."/>
            <person name="Song I."/>
            <person name="Kim S."/>
            <person name="Choi T."/>
            <person name="Kim D."/>
            <person name="Ryu S."/>
            <person name="Kim W."/>
        </authorList>
    </citation>
    <scope>NUCLEOTIDE SEQUENCE [LARGE SCALE GENOMIC DNA]</scope>
    <source>
        <tissue evidence="2">Muscle</tissue>
    </source>
</reference>
<evidence type="ECO:0000313" key="2">
    <source>
        <dbReference type="EMBL" id="MPC99445.1"/>
    </source>
</evidence>
<gene>
    <name evidence="2" type="ORF">E2C01_094858</name>
</gene>
<dbReference type="AlphaFoldDB" id="A0A5B7JY11"/>